<protein>
    <submittedName>
        <fullName evidence="2">Uncharacterized protein</fullName>
    </submittedName>
</protein>
<evidence type="ECO:0000313" key="3">
    <source>
        <dbReference type="Proteomes" id="UP000299102"/>
    </source>
</evidence>
<accession>A0A4C1WWM6</accession>
<name>A0A4C1WWM6_EUMVA</name>
<comment type="caution">
    <text evidence="2">The sequence shown here is derived from an EMBL/GenBank/DDBJ whole genome shotgun (WGS) entry which is preliminary data.</text>
</comment>
<keyword evidence="3" id="KW-1185">Reference proteome</keyword>
<feature type="compositionally biased region" description="Polar residues" evidence="1">
    <location>
        <begin position="172"/>
        <end position="187"/>
    </location>
</feature>
<evidence type="ECO:0000313" key="2">
    <source>
        <dbReference type="EMBL" id="GBP54464.1"/>
    </source>
</evidence>
<dbReference type="EMBL" id="BGZK01000648">
    <property type="protein sequence ID" value="GBP54464.1"/>
    <property type="molecule type" value="Genomic_DNA"/>
</dbReference>
<sequence length="215" mass="24268">MARRGVVPWRSFGVVALPSLRSRINIYTERFPLCYTAQLLLPLRDTYGAECVLVSKAFSLIHLFSAAPSQVASGVQMHQFRCNLEMAHPPVHMGCIHYNREGVAMHFAYFTYERHMRSHIQVLSPSMDIRNLRGVTVTGALPASWKRIRYLIERDRADEGNEGEPRLYLENRPTTKISSSDGDSNEPNFEILGAPTDEIGCRGKVYKRGSRGLGN</sequence>
<proteinExistence type="predicted"/>
<feature type="region of interest" description="Disordered" evidence="1">
    <location>
        <begin position="161"/>
        <end position="194"/>
    </location>
</feature>
<dbReference type="AlphaFoldDB" id="A0A4C1WWM6"/>
<gene>
    <name evidence="2" type="ORF">EVAR_47333_1</name>
</gene>
<evidence type="ECO:0000256" key="1">
    <source>
        <dbReference type="SAM" id="MobiDB-lite"/>
    </source>
</evidence>
<dbReference type="Proteomes" id="UP000299102">
    <property type="component" value="Unassembled WGS sequence"/>
</dbReference>
<organism evidence="2 3">
    <name type="scientific">Eumeta variegata</name>
    <name type="common">Bagworm moth</name>
    <name type="synonym">Eumeta japonica</name>
    <dbReference type="NCBI Taxonomy" id="151549"/>
    <lineage>
        <taxon>Eukaryota</taxon>
        <taxon>Metazoa</taxon>
        <taxon>Ecdysozoa</taxon>
        <taxon>Arthropoda</taxon>
        <taxon>Hexapoda</taxon>
        <taxon>Insecta</taxon>
        <taxon>Pterygota</taxon>
        <taxon>Neoptera</taxon>
        <taxon>Endopterygota</taxon>
        <taxon>Lepidoptera</taxon>
        <taxon>Glossata</taxon>
        <taxon>Ditrysia</taxon>
        <taxon>Tineoidea</taxon>
        <taxon>Psychidae</taxon>
        <taxon>Oiketicinae</taxon>
        <taxon>Eumeta</taxon>
    </lineage>
</organism>
<reference evidence="2 3" key="1">
    <citation type="journal article" date="2019" name="Commun. Biol.">
        <title>The bagworm genome reveals a unique fibroin gene that provides high tensile strength.</title>
        <authorList>
            <person name="Kono N."/>
            <person name="Nakamura H."/>
            <person name="Ohtoshi R."/>
            <person name="Tomita M."/>
            <person name="Numata K."/>
            <person name="Arakawa K."/>
        </authorList>
    </citation>
    <scope>NUCLEOTIDE SEQUENCE [LARGE SCALE GENOMIC DNA]</scope>
</reference>